<feature type="compositionally biased region" description="Low complexity" evidence="1">
    <location>
        <begin position="292"/>
        <end position="316"/>
    </location>
</feature>
<dbReference type="PANTHER" id="PTHR35010:SF2">
    <property type="entry name" value="BLL4672 PROTEIN"/>
    <property type="match status" value="1"/>
</dbReference>
<dbReference type="Proteomes" id="UP001500253">
    <property type="component" value="Unassembled WGS sequence"/>
</dbReference>
<dbReference type="InterPro" id="IPR041413">
    <property type="entry name" value="MLTR_LBD"/>
</dbReference>
<feature type="region of interest" description="Disordered" evidence="1">
    <location>
        <begin position="286"/>
        <end position="316"/>
    </location>
</feature>
<protein>
    <submittedName>
        <fullName evidence="3">Helix-turn-helix transcriptional regulator</fullName>
    </submittedName>
</protein>
<dbReference type="InterPro" id="IPR001387">
    <property type="entry name" value="Cro/C1-type_HTH"/>
</dbReference>
<dbReference type="SMART" id="SM00530">
    <property type="entry name" value="HTH_XRE"/>
    <property type="match status" value="1"/>
</dbReference>
<reference evidence="3 4" key="1">
    <citation type="journal article" date="2019" name="Int. J. Syst. Evol. Microbiol.">
        <title>The Global Catalogue of Microorganisms (GCM) 10K type strain sequencing project: providing services to taxonomists for standard genome sequencing and annotation.</title>
        <authorList>
            <consortium name="The Broad Institute Genomics Platform"/>
            <consortium name="The Broad Institute Genome Sequencing Center for Infectious Disease"/>
            <person name="Wu L."/>
            <person name="Ma J."/>
        </authorList>
    </citation>
    <scope>NUCLEOTIDE SEQUENCE [LARGE SCALE GENOMIC DNA]</scope>
    <source>
        <strain evidence="3 4">JCM 4316</strain>
    </source>
</reference>
<evidence type="ECO:0000259" key="2">
    <source>
        <dbReference type="PROSITE" id="PS50943"/>
    </source>
</evidence>
<accession>A0ABN3G3E4</accession>
<dbReference type="Gene3D" id="3.30.450.180">
    <property type="match status" value="1"/>
</dbReference>
<dbReference type="EMBL" id="BAAASD010000010">
    <property type="protein sequence ID" value="GAA2343363.1"/>
    <property type="molecule type" value="Genomic_DNA"/>
</dbReference>
<evidence type="ECO:0000313" key="4">
    <source>
        <dbReference type="Proteomes" id="UP001500253"/>
    </source>
</evidence>
<dbReference type="PROSITE" id="PS50943">
    <property type="entry name" value="HTH_CROC1"/>
    <property type="match status" value="1"/>
</dbReference>
<dbReference type="PANTHER" id="PTHR35010">
    <property type="entry name" value="BLL4672 PROTEIN-RELATED"/>
    <property type="match status" value="1"/>
</dbReference>
<sequence length="316" mass="34543">MDRPIDTPPALGEFLRTRRARLRPEDVGLVSYGTRRRVPGLRREELAQLAGVSVAYYTRLEQGQSSGASDGVLDAIARALRLTPDEHAHLRNLARPARAARRPAPRAEAARPSTRRLIEAMDGVPALVLTARFDVLAWNPLGHALVAGHLAADAPERPADRPNTQRLLFLDPHTRELYPDWESDARLAVSALRLAAGAHPDDRRLAELIGELTMKSGEFAALWSRHPVRQCSYGVKSFHHPLVGPMELSFEMTGLTDSGDQRLLMYGAEPGSPSEAALRLLASGLATEPESRAASRPASRSLPRNSARNGRNSARP</sequence>
<dbReference type="Pfam" id="PF13560">
    <property type="entry name" value="HTH_31"/>
    <property type="match status" value="1"/>
</dbReference>
<proteinExistence type="predicted"/>
<feature type="domain" description="HTH cro/C1-type" evidence="2">
    <location>
        <begin position="40"/>
        <end position="87"/>
    </location>
</feature>
<name>A0ABN3G3E4_9ACTN</name>
<dbReference type="RefSeq" id="WP_346175047.1">
    <property type="nucleotide sequence ID" value="NZ_BAAASD010000010.1"/>
</dbReference>
<dbReference type="CDD" id="cd00093">
    <property type="entry name" value="HTH_XRE"/>
    <property type="match status" value="1"/>
</dbReference>
<evidence type="ECO:0000313" key="3">
    <source>
        <dbReference type="EMBL" id="GAA2343363.1"/>
    </source>
</evidence>
<keyword evidence="4" id="KW-1185">Reference proteome</keyword>
<dbReference type="Pfam" id="PF17765">
    <property type="entry name" value="MLTR_LBD"/>
    <property type="match status" value="1"/>
</dbReference>
<dbReference type="Gene3D" id="1.10.260.40">
    <property type="entry name" value="lambda repressor-like DNA-binding domains"/>
    <property type="match status" value="1"/>
</dbReference>
<gene>
    <name evidence="3" type="ORF">GCM10010246_31140</name>
</gene>
<comment type="caution">
    <text evidence="3">The sequence shown here is derived from an EMBL/GenBank/DDBJ whole genome shotgun (WGS) entry which is preliminary data.</text>
</comment>
<dbReference type="InterPro" id="IPR010982">
    <property type="entry name" value="Lambda_DNA-bd_dom_sf"/>
</dbReference>
<evidence type="ECO:0000256" key="1">
    <source>
        <dbReference type="SAM" id="MobiDB-lite"/>
    </source>
</evidence>
<dbReference type="SUPFAM" id="SSF47413">
    <property type="entry name" value="lambda repressor-like DNA-binding domains"/>
    <property type="match status" value="1"/>
</dbReference>
<organism evidence="3 4">
    <name type="scientific">Streptomyces cuspidosporus</name>
    <dbReference type="NCBI Taxonomy" id="66882"/>
    <lineage>
        <taxon>Bacteria</taxon>
        <taxon>Bacillati</taxon>
        <taxon>Actinomycetota</taxon>
        <taxon>Actinomycetes</taxon>
        <taxon>Kitasatosporales</taxon>
        <taxon>Streptomycetaceae</taxon>
        <taxon>Streptomyces</taxon>
    </lineage>
</organism>